<dbReference type="EMBL" id="NMUH01002176">
    <property type="protein sequence ID" value="MQL98363.1"/>
    <property type="molecule type" value="Genomic_DNA"/>
</dbReference>
<organism evidence="12 13">
    <name type="scientific">Colocasia esculenta</name>
    <name type="common">Wild taro</name>
    <name type="synonym">Arum esculentum</name>
    <dbReference type="NCBI Taxonomy" id="4460"/>
    <lineage>
        <taxon>Eukaryota</taxon>
        <taxon>Viridiplantae</taxon>
        <taxon>Streptophyta</taxon>
        <taxon>Embryophyta</taxon>
        <taxon>Tracheophyta</taxon>
        <taxon>Spermatophyta</taxon>
        <taxon>Magnoliopsida</taxon>
        <taxon>Liliopsida</taxon>
        <taxon>Araceae</taxon>
        <taxon>Aroideae</taxon>
        <taxon>Colocasieae</taxon>
        <taxon>Colocasia</taxon>
    </lineage>
</organism>
<evidence type="ECO:0000256" key="7">
    <source>
        <dbReference type="ARBA" id="ARBA00033696"/>
    </source>
</evidence>
<dbReference type="AlphaFoldDB" id="A0A843W229"/>
<evidence type="ECO:0000256" key="1">
    <source>
        <dbReference type="ARBA" id="ARBA00005609"/>
    </source>
</evidence>
<dbReference type="GO" id="GO:0033857">
    <property type="term" value="F:5-diphosphoinositol pentakisphosphate 1-kinase activity"/>
    <property type="evidence" value="ECO:0007669"/>
    <property type="project" value="TreeGrafter"/>
</dbReference>
<dbReference type="InterPro" id="IPR029033">
    <property type="entry name" value="His_PPase_superfam"/>
</dbReference>
<dbReference type="EC" id="2.7.4.24" evidence="9"/>
<comment type="function">
    <text evidence="9">Bifunctional inositol kinase that acts in concert with the IP6K kinases to synthesize the diphosphate group-containing inositol pyrophosphates diphosphoinositol pentakisphosphate, PP-InsP5, and bis-diphosphoinositol tetrakisphosphate, (PP)2-InsP4. PP-InsP5 and (PP)2-InsP4, also respectively called InsP7 and InsP8, may regulate a variety of cellular processes, including apoptosis, vesicle trafficking, cytoskeletal dynamics, and exocytosis. Phosphorylates inositol hexakisphosphate (InsP6).</text>
</comment>
<feature type="region of interest" description="Disordered" evidence="10">
    <location>
        <begin position="168"/>
        <end position="230"/>
    </location>
</feature>
<dbReference type="InterPro" id="IPR000560">
    <property type="entry name" value="His_Pase_clade-2"/>
</dbReference>
<comment type="catalytic activity">
    <reaction evidence="8">
        <text>1D-myo-inositol hexakisphosphate + ATP = 1-diphospho-1D-myo-inositol 2,3,4,5,6-pentakisphosphate + ADP</text>
        <dbReference type="Rhea" id="RHEA:37459"/>
        <dbReference type="ChEBI" id="CHEBI:30616"/>
        <dbReference type="ChEBI" id="CHEBI:58130"/>
        <dbReference type="ChEBI" id="CHEBI:74946"/>
        <dbReference type="ChEBI" id="CHEBI:456216"/>
        <dbReference type="EC" id="2.7.4.24"/>
    </reaction>
    <physiologicalReaction direction="left-to-right" evidence="8">
        <dbReference type="Rhea" id="RHEA:37460"/>
    </physiologicalReaction>
</comment>
<keyword evidence="2 9" id="KW-0963">Cytoplasm</keyword>
<evidence type="ECO:0000256" key="8">
    <source>
        <dbReference type="ARBA" id="ARBA00034629"/>
    </source>
</evidence>
<evidence type="ECO:0000313" key="13">
    <source>
        <dbReference type="Proteomes" id="UP000652761"/>
    </source>
</evidence>
<proteinExistence type="inferred from homology"/>
<keyword evidence="6 9" id="KW-0067">ATP-binding</keyword>
<dbReference type="InterPro" id="IPR037446">
    <property type="entry name" value="His_Pase_VIP1"/>
</dbReference>
<dbReference type="SUPFAM" id="SSF53254">
    <property type="entry name" value="Phosphoglycerate mutase-like"/>
    <property type="match status" value="1"/>
</dbReference>
<dbReference type="Pfam" id="PF00328">
    <property type="entry name" value="His_Phos_2"/>
    <property type="match status" value="1"/>
</dbReference>
<name>A0A843W229_COLES</name>
<sequence length="420" mass="48015">MGGGLFIEFLCFFLHAMVQLTKKITEQVKLLAEDEDEKLALTSSYAVLPPYDQAKALGKTNIDVARIAAGLPCGSESFLLMFARWKKLERDLYNERKEYDLLHNSHLNLEGLDELFKVAQLLADGVIPNEYGINPKHKLKIGSKIARRLLGKILIDLRNTREEAISVAELKGSQETQDQRSNHVKSRKEDAENQLKVLNKNDDVRKSSSTNEKSLDQDDDDDKETKYRLDPKYANVKTPERHVRTRLYFTSESHIHSLMNVLRYCNLDESLQGEESLVCTSALERLFKTRELDYMSYIVLRMFENIEASLEDPKRFRIEMTFSRGADLSPLEYNEGEAASLHQEHTLPIMGPERLQDPGSYLTLEKLEKMFRPFAMPAEDFPPPATPIGFSGYFSKSAGMLERLASLWPFNKHASANRNS</sequence>
<keyword evidence="3 9" id="KW-0808">Transferase</keyword>
<reference evidence="12" key="1">
    <citation type="submission" date="2017-07" db="EMBL/GenBank/DDBJ databases">
        <title>Taro Niue Genome Assembly and Annotation.</title>
        <authorList>
            <person name="Atibalentja N."/>
            <person name="Keating K."/>
            <person name="Fields C.J."/>
        </authorList>
    </citation>
    <scope>NUCLEOTIDE SEQUENCE</scope>
    <source>
        <strain evidence="12">Niue_2</strain>
        <tissue evidence="12">Leaf</tissue>
    </source>
</reference>
<evidence type="ECO:0000256" key="10">
    <source>
        <dbReference type="SAM" id="MobiDB-lite"/>
    </source>
</evidence>
<keyword evidence="4 9" id="KW-0547">Nucleotide-binding</keyword>
<accession>A0A843W229</accession>
<evidence type="ECO:0000256" key="2">
    <source>
        <dbReference type="ARBA" id="ARBA00022490"/>
    </source>
</evidence>
<keyword evidence="11" id="KW-0732">Signal</keyword>
<gene>
    <name evidence="12" type="ORF">Taro_031072</name>
</gene>
<evidence type="ECO:0000256" key="4">
    <source>
        <dbReference type="ARBA" id="ARBA00022741"/>
    </source>
</evidence>
<keyword evidence="13" id="KW-1185">Reference proteome</keyword>
<dbReference type="GO" id="GO:0032958">
    <property type="term" value="P:inositol phosphate biosynthetic process"/>
    <property type="evidence" value="ECO:0007669"/>
    <property type="project" value="TreeGrafter"/>
</dbReference>
<evidence type="ECO:0000256" key="3">
    <source>
        <dbReference type="ARBA" id="ARBA00022679"/>
    </source>
</evidence>
<evidence type="ECO:0000256" key="5">
    <source>
        <dbReference type="ARBA" id="ARBA00022777"/>
    </source>
</evidence>
<evidence type="ECO:0000256" key="6">
    <source>
        <dbReference type="ARBA" id="ARBA00022840"/>
    </source>
</evidence>
<comment type="caution">
    <text evidence="12">The sequence shown here is derived from an EMBL/GenBank/DDBJ whole genome shotgun (WGS) entry which is preliminary data.</text>
</comment>
<dbReference type="GO" id="GO:0005829">
    <property type="term" value="C:cytosol"/>
    <property type="evidence" value="ECO:0007669"/>
    <property type="project" value="UniProtKB-SubCell"/>
</dbReference>
<dbReference type="PANTHER" id="PTHR12750">
    <property type="entry name" value="DIPHOSPHOINOSITOL PENTAKISPHOSPHATE KINASE"/>
    <property type="match status" value="1"/>
</dbReference>
<keyword evidence="5 9" id="KW-0418">Kinase</keyword>
<feature type="compositionally biased region" description="Basic and acidic residues" evidence="10">
    <location>
        <begin position="177"/>
        <end position="206"/>
    </location>
</feature>
<dbReference type="GO" id="GO:0000828">
    <property type="term" value="F:inositol hexakisphosphate kinase activity"/>
    <property type="evidence" value="ECO:0007669"/>
    <property type="project" value="UniProtKB-ARBA"/>
</dbReference>
<feature type="chain" id="PRO_5032611522" description="Inositol hexakisphosphate and diphosphoinositol-pentakisphosphate kinase" evidence="11">
    <location>
        <begin position="24"/>
        <end position="420"/>
    </location>
</feature>
<evidence type="ECO:0000313" key="12">
    <source>
        <dbReference type="EMBL" id="MQL98363.1"/>
    </source>
</evidence>
<dbReference type="GO" id="GO:0006020">
    <property type="term" value="P:inositol metabolic process"/>
    <property type="evidence" value="ECO:0007669"/>
    <property type="project" value="TreeGrafter"/>
</dbReference>
<evidence type="ECO:0000256" key="9">
    <source>
        <dbReference type="RuleBase" id="RU365032"/>
    </source>
</evidence>
<evidence type="ECO:0000256" key="11">
    <source>
        <dbReference type="SAM" id="SignalP"/>
    </source>
</evidence>
<dbReference type="Proteomes" id="UP000652761">
    <property type="component" value="Unassembled WGS sequence"/>
</dbReference>
<dbReference type="GO" id="GO:0005524">
    <property type="term" value="F:ATP binding"/>
    <property type="evidence" value="ECO:0007669"/>
    <property type="project" value="UniProtKB-KW"/>
</dbReference>
<protein>
    <recommendedName>
        <fullName evidence="9">Inositol hexakisphosphate and diphosphoinositol-pentakisphosphate kinase</fullName>
        <ecNumber evidence="9">2.7.4.24</ecNumber>
    </recommendedName>
</protein>
<dbReference type="PANTHER" id="PTHR12750:SF9">
    <property type="entry name" value="INOSITOL HEXAKISPHOSPHATE AND DIPHOSPHOINOSITOL-PENTAKISPHOSPHATE KINASE"/>
    <property type="match status" value="1"/>
</dbReference>
<dbReference type="OrthoDB" id="18042at2759"/>
<comment type="subcellular location">
    <subcellularLocation>
        <location evidence="9">Cytoplasm</location>
        <location evidence="9">Cytosol</location>
    </subcellularLocation>
</comment>
<comment type="catalytic activity">
    <reaction evidence="7">
        <text>5-diphospho-1D-myo-inositol 1,2,3,4,6-pentakisphosphate + ATP + H(+) = 1,5-bis(diphospho)-1D-myo-inositol 2,3,4,6-tetrakisphosphate + ADP</text>
        <dbReference type="Rhea" id="RHEA:10276"/>
        <dbReference type="ChEBI" id="CHEBI:15378"/>
        <dbReference type="ChEBI" id="CHEBI:30616"/>
        <dbReference type="ChEBI" id="CHEBI:58628"/>
        <dbReference type="ChEBI" id="CHEBI:77983"/>
        <dbReference type="ChEBI" id="CHEBI:456216"/>
        <dbReference type="EC" id="2.7.4.24"/>
    </reaction>
    <physiologicalReaction direction="left-to-right" evidence="7">
        <dbReference type="Rhea" id="RHEA:10277"/>
    </physiologicalReaction>
</comment>
<comment type="similarity">
    <text evidence="1 9">Belongs to the histidine acid phosphatase family. VIP1 subfamily.</text>
</comment>
<feature type="signal peptide" evidence="11">
    <location>
        <begin position="1"/>
        <end position="23"/>
    </location>
</feature>